<keyword evidence="2" id="KW-1185">Reference proteome</keyword>
<gene>
    <name evidence="1" type="ORF">SEA_PICCOLETTO_63</name>
</gene>
<dbReference type="Proteomes" id="UP000224728">
    <property type="component" value="Segment"/>
</dbReference>
<evidence type="ECO:0000313" key="1">
    <source>
        <dbReference type="EMBL" id="ASR80693.1"/>
    </source>
</evidence>
<protein>
    <submittedName>
        <fullName evidence="1">Uncharacterized protein</fullName>
    </submittedName>
</protein>
<accession>A0A222Z977</accession>
<name>A0A222Z977_9CAUD</name>
<sequence length="133" mass="14978">MAELREYFIGGVLDGTYHPHEPNMPPQLVAYDDTSKGTSVYVRQPIFDDEKTRNWVCVESPADLLAMRDYQQTPAAGRKHFTLFDLRAALSGLEAMGFPDDTPIRVQVTWTGHLKHLSASRDDEQAEQKAGNK</sequence>
<evidence type="ECO:0000313" key="2">
    <source>
        <dbReference type="Proteomes" id="UP000224728"/>
    </source>
</evidence>
<organism evidence="1 2">
    <name type="scientific">Arthrobacter phage Piccoletto</name>
    <dbReference type="NCBI Taxonomy" id="2024282"/>
    <lineage>
        <taxon>Viruses</taxon>
        <taxon>Duplodnaviria</taxon>
        <taxon>Heunggongvirae</taxon>
        <taxon>Uroviricota</taxon>
        <taxon>Caudoviricetes</taxon>
        <taxon>Berryhillviridae</taxon>
        <taxon>Jawnskivirus</taxon>
        <taxon>Jawnskivirus piccoletto</taxon>
        <taxon>Marthavirus piccoletto</taxon>
    </lineage>
</organism>
<dbReference type="EMBL" id="MF189177">
    <property type="protein sequence ID" value="ASR80693.1"/>
    <property type="molecule type" value="Genomic_DNA"/>
</dbReference>
<reference evidence="1 2" key="1">
    <citation type="submission" date="2017-06" db="EMBL/GenBank/DDBJ databases">
        <authorList>
            <person name="Alvidrez A."/>
            <person name="Amparan D."/>
            <person name="Behrens K."/>
            <person name="Bonilla R."/>
            <person name="Bustillos I."/>
            <person name="Echeverri J."/>
            <person name="Girard H.G."/>
            <person name="Hidrogo M."/>
            <person name="Lujan J."/>
            <person name="Martinez M."/>
            <person name="Ontiveros C."/>
            <person name="Piedra M."/>
            <person name="Reyes N."/>
            <person name="Reyes P."/>
            <person name="Saenz P."/>
            <person name="Sanchez B."/>
            <person name="Suarez P."/>
            <person name="Torres G."/>
            <person name="Klyczek K."/>
            <person name="Garlena R.A."/>
            <person name="Russell D.A."/>
            <person name="Pope W.H."/>
            <person name="Jacobs-Sera D."/>
            <person name="Hendrix R.W."/>
            <person name="Hatfull G.F."/>
        </authorList>
    </citation>
    <scope>NUCLEOTIDE SEQUENCE [LARGE SCALE GENOMIC DNA]</scope>
</reference>
<dbReference type="OrthoDB" id="12934at10239"/>
<proteinExistence type="predicted"/>